<keyword evidence="3" id="KW-0813">Transport</keyword>
<dbReference type="GeneID" id="43583259"/>
<sequence length="632" mass="68336">MTRNISSQSSAGSSNSPSPGGELPWTPDFKGPLQHPPIARTTSWCARSEPFDYISEDEADDIDDDLDDGHEGNNNNTLETGQMNLMMVILTFLTSVCGFLFGYDTGYISGALVVIGNDLGDTPLTSGNKELITSATSLGALVAACLGGVLADQFGRKWVISFANVLFIAGAGMQAGAHTLWTMVGGRFVMGWGVGLASLVAPLYISEMAPSRFRGRLVVINVLAITGGQLVAYSISVGLSHVNNGWRILVGLSMIPAAMQMVVFIFMPDTPRYLVSRGRVETARRVLSQVYGKVCREQEIEDKLEELIKYNLGQDSYVDGRGTFEQGFEQNGNGNGRGGVGVGVEDSMDENTARRATNNAPNKRNIRGRLRRWGFRTLAPYYEVLSVGANFRAVVITCGLQGIQQFSGFNSLMYFSGTIFESVGFEDPTTVSLIVAGTNFVFTIVAFMAIDKIGRRRILLWTIPGMAVGLVINAIAFHFLKFTISKSGGLVGDASNKDSRWAGVVIFAMLFYVAFYAVGTGNVPWQQSEMFPTRVRGAGTSLATATNWAGSLVISSTFLTMLRNITPTGTFALFAGLCVTGVIFVYFVYPETAGLTLEEVTGLLATGFNVKESERLSRERTAEISAREEDGE</sequence>
<feature type="transmembrane region" description="Helical" evidence="8">
    <location>
        <begin position="381"/>
        <end position="403"/>
    </location>
</feature>
<dbReference type="Gene3D" id="1.20.1250.20">
    <property type="entry name" value="MFS general substrate transporter like domains"/>
    <property type="match status" value="2"/>
</dbReference>
<evidence type="ECO:0000256" key="7">
    <source>
        <dbReference type="SAM" id="MobiDB-lite"/>
    </source>
</evidence>
<dbReference type="InterPro" id="IPR036259">
    <property type="entry name" value="MFS_trans_sf"/>
</dbReference>
<evidence type="ECO:0000256" key="3">
    <source>
        <dbReference type="ARBA" id="ARBA00022448"/>
    </source>
</evidence>
<dbReference type="PROSITE" id="PS50850">
    <property type="entry name" value="MFS"/>
    <property type="match status" value="1"/>
</dbReference>
<keyword evidence="5 8" id="KW-1133">Transmembrane helix</keyword>
<evidence type="ECO:0000256" key="8">
    <source>
        <dbReference type="SAM" id="Phobius"/>
    </source>
</evidence>
<evidence type="ECO:0000259" key="9">
    <source>
        <dbReference type="PROSITE" id="PS50850"/>
    </source>
</evidence>
<organism evidence="10 11">
    <name type="scientific">Magnusiomyces paraingens</name>
    <dbReference type="NCBI Taxonomy" id="2606893"/>
    <lineage>
        <taxon>Eukaryota</taxon>
        <taxon>Fungi</taxon>
        <taxon>Dikarya</taxon>
        <taxon>Ascomycota</taxon>
        <taxon>Saccharomycotina</taxon>
        <taxon>Dipodascomycetes</taxon>
        <taxon>Dipodascales</taxon>
        <taxon>Dipodascaceae</taxon>
        <taxon>Magnusiomyces</taxon>
    </lineage>
</organism>
<dbReference type="PANTHER" id="PTHR48020">
    <property type="entry name" value="PROTON MYO-INOSITOL COTRANSPORTER"/>
    <property type="match status" value="1"/>
</dbReference>
<keyword evidence="4 8" id="KW-0812">Transmembrane</keyword>
<comment type="subcellular location">
    <subcellularLocation>
        <location evidence="1">Membrane</location>
        <topology evidence="1">Multi-pass membrane protein</topology>
    </subcellularLocation>
</comment>
<evidence type="ECO:0000256" key="5">
    <source>
        <dbReference type="ARBA" id="ARBA00022989"/>
    </source>
</evidence>
<evidence type="ECO:0000256" key="6">
    <source>
        <dbReference type="ARBA" id="ARBA00023136"/>
    </source>
</evidence>
<feature type="transmembrane region" description="Helical" evidence="8">
    <location>
        <begin position="158"/>
        <end position="177"/>
    </location>
</feature>
<protein>
    <recommendedName>
        <fullName evidence="9">Major facilitator superfamily (MFS) profile domain-containing protein</fullName>
    </recommendedName>
</protein>
<feature type="transmembrane region" description="Helical" evidence="8">
    <location>
        <begin position="571"/>
        <end position="589"/>
    </location>
</feature>
<feature type="transmembrane region" description="Helical" evidence="8">
    <location>
        <begin position="458"/>
        <end position="480"/>
    </location>
</feature>
<feature type="transmembrane region" description="Helical" evidence="8">
    <location>
        <begin position="431"/>
        <end position="451"/>
    </location>
</feature>
<dbReference type="PRINTS" id="PR00171">
    <property type="entry name" value="SUGRTRNSPORT"/>
</dbReference>
<feature type="domain" description="Major facilitator superfamily (MFS) profile" evidence="9">
    <location>
        <begin position="90"/>
        <end position="593"/>
    </location>
</feature>
<dbReference type="RefSeq" id="XP_031855050.1">
    <property type="nucleotide sequence ID" value="XM_031999159.1"/>
</dbReference>
<dbReference type="Proteomes" id="UP000398389">
    <property type="component" value="Unassembled WGS sequence"/>
</dbReference>
<feature type="transmembrane region" description="Helical" evidence="8">
    <location>
        <begin position="248"/>
        <end position="267"/>
    </location>
</feature>
<reference evidence="10 11" key="1">
    <citation type="submission" date="2019-09" db="EMBL/GenBank/DDBJ databases">
        <authorList>
            <person name="Brejova B."/>
        </authorList>
    </citation>
    <scope>NUCLEOTIDE SEQUENCE [LARGE SCALE GENOMIC DNA]</scope>
</reference>
<keyword evidence="6 8" id="KW-0472">Membrane</keyword>
<dbReference type="InterPro" id="IPR020846">
    <property type="entry name" value="MFS_dom"/>
</dbReference>
<dbReference type="PROSITE" id="PS00216">
    <property type="entry name" value="SUGAR_TRANSPORT_1"/>
    <property type="match status" value="2"/>
</dbReference>
<evidence type="ECO:0000256" key="1">
    <source>
        <dbReference type="ARBA" id="ARBA00004141"/>
    </source>
</evidence>
<feature type="transmembrane region" description="Helical" evidence="8">
    <location>
        <begin position="539"/>
        <end position="559"/>
    </location>
</feature>
<dbReference type="InterPro" id="IPR005828">
    <property type="entry name" value="MFS_sugar_transport-like"/>
</dbReference>
<feature type="region of interest" description="Disordered" evidence="7">
    <location>
        <begin position="1"/>
        <end position="41"/>
    </location>
</feature>
<comment type="similarity">
    <text evidence="2">Belongs to the major facilitator superfamily. Sugar transporter (TC 2.A.1.1) family.</text>
</comment>
<dbReference type="EMBL" id="CABVLU010000003">
    <property type="protein sequence ID" value="VVT55134.1"/>
    <property type="molecule type" value="Genomic_DNA"/>
</dbReference>
<gene>
    <name evidence="10" type="ORF">SAPINGB_P004444</name>
</gene>
<dbReference type="GO" id="GO:0016020">
    <property type="term" value="C:membrane"/>
    <property type="evidence" value="ECO:0007669"/>
    <property type="project" value="UniProtKB-SubCell"/>
</dbReference>
<dbReference type="Pfam" id="PF00083">
    <property type="entry name" value="Sugar_tr"/>
    <property type="match status" value="2"/>
</dbReference>
<proteinExistence type="inferred from homology"/>
<evidence type="ECO:0000313" key="11">
    <source>
        <dbReference type="Proteomes" id="UP000398389"/>
    </source>
</evidence>
<feature type="transmembrane region" description="Helical" evidence="8">
    <location>
        <begin position="189"/>
        <end position="205"/>
    </location>
</feature>
<evidence type="ECO:0000256" key="4">
    <source>
        <dbReference type="ARBA" id="ARBA00022692"/>
    </source>
</evidence>
<dbReference type="GO" id="GO:0005366">
    <property type="term" value="F:myo-inositol:proton symporter activity"/>
    <property type="evidence" value="ECO:0007669"/>
    <property type="project" value="TreeGrafter"/>
</dbReference>
<keyword evidence="11" id="KW-1185">Reference proteome</keyword>
<dbReference type="PANTHER" id="PTHR48020:SF12">
    <property type="entry name" value="PROTON MYO-INOSITOL COTRANSPORTER"/>
    <property type="match status" value="1"/>
</dbReference>
<dbReference type="OrthoDB" id="6339427at2759"/>
<name>A0A5E8BWR6_9ASCO</name>
<feature type="compositionally biased region" description="Low complexity" evidence="7">
    <location>
        <begin position="1"/>
        <end position="21"/>
    </location>
</feature>
<dbReference type="InterPro" id="IPR003663">
    <property type="entry name" value="Sugar/inositol_transpt"/>
</dbReference>
<accession>A0A5E8BWR6</accession>
<feature type="transmembrane region" description="Helical" evidence="8">
    <location>
        <begin position="85"/>
        <end position="103"/>
    </location>
</feature>
<dbReference type="InterPro" id="IPR050814">
    <property type="entry name" value="Myo-inositol_Transporter"/>
</dbReference>
<feature type="transmembrane region" description="Helical" evidence="8">
    <location>
        <begin position="131"/>
        <end position="151"/>
    </location>
</feature>
<evidence type="ECO:0000313" key="10">
    <source>
        <dbReference type="EMBL" id="VVT55134.1"/>
    </source>
</evidence>
<dbReference type="InterPro" id="IPR005829">
    <property type="entry name" value="Sugar_transporter_CS"/>
</dbReference>
<dbReference type="AlphaFoldDB" id="A0A5E8BWR6"/>
<dbReference type="SUPFAM" id="SSF103473">
    <property type="entry name" value="MFS general substrate transporter"/>
    <property type="match status" value="1"/>
</dbReference>
<feature type="transmembrane region" description="Helical" evidence="8">
    <location>
        <begin position="217"/>
        <end position="236"/>
    </location>
</feature>
<evidence type="ECO:0000256" key="2">
    <source>
        <dbReference type="ARBA" id="ARBA00010992"/>
    </source>
</evidence>
<dbReference type="GO" id="GO:1904679">
    <property type="term" value="P:myo-inositol import across plasma membrane"/>
    <property type="evidence" value="ECO:0007669"/>
    <property type="project" value="TreeGrafter"/>
</dbReference>
<feature type="transmembrane region" description="Helical" evidence="8">
    <location>
        <begin position="500"/>
        <end position="518"/>
    </location>
</feature>